<accession>A0A1I8FLX3</accession>
<dbReference type="WBParaSite" id="maker-unitig_40381-snap-gene-0.2-mRNA-1">
    <property type="protein sequence ID" value="maker-unitig_40381-snap-gene-0.2-mRNA-1"/>
    <property type="gene ID" value="maker-unitig_40381-snap-gene-0.2"/>
</dbReference>
<reference evidence="3" key="1">
    <citation type="submission" date="2016-11" db="UniProtKB">
        <authorList>
            <consortium name="WormBaseParasite"/>
        </authorList>
    </citation>
    <scope>IDENTIFICATION</scope>
</reference>
<organism evidence="2 3">
    <name type="scientific">Macrostomum lignano</name>
    <dbReference type="NCBI Taxonomy" id="282301"/>
    <lineage>
        <taxon>Eukaryota</taxon>
        <taxon>Metazoa</taxon>
        <taxon>Spiralia</taxon>
        <taxon>Lophotrochozoa</taxon>
        <taxon>Platyhelminthes</taxon>
        <taxon>Rhabditophora</taxon>
        <taxon>Macrostomorpha</taxon>
        <taxon>Macrostomida</taxon>
        <taxon>Macrostomidae</taxon>
        <taxon>Macrostomum</taxon>
    </lineage>
</organism>
<feature type="compositionally biased region" description="Basic and acidic residues" evidence="1">
    <location>
        <begin position="547"/>
        <end position="585"/>
    </location>
</feature>
<feature type="compositionally biased region" description="Gly residues" evidence="1">
    <location>
        <begin position="615"/>
        <end position="628"/>
    </location>
</feature>
<feature type="compositionally biased region" description="Basic residues" evidence="1">
    <location>
        <begin position="650"/>
        <end position="659"/>
    </location>
</feature>
<dbReference type="AlphaFoldDB" id="A0A1I8FLX3"/>
<dbReference type="Proteomes" id="UP000095280">
    <property type="component" value="Unplaced"/>
</dbReference>
<feature type="region of interest" description="Disordered" evidence="1">
    <location>
        <begin position="288"/>
        <end position="313"/>
    </location>
</feature>
<feature type="region of interest" description="Disordered" evidence="1">
    <location>
        <begin position="515"/>
        <end position="659"/>
    </location>
</feature>
<evidence type="ECO:0000313" key="3">
    <source>
        <dbReference type="WBParaSite" id="maker-unitig_40381-snap-gene-0.2-mRNA-1"/>
    </source>
</evidence>
<keyword evidence="2" id="KW-1185">Reference proteome</keyword>
<evidence type="ECO:0000256" key="1">
    <source>
        <dbReference type="SAM" id="MobiDB-lite"/>
    </source>
</evidence>
<sequence length="893" mass="96815">PAAPARRCARTTGLAGGFATKSDAAGTPAAAAAAASSRHRRCQFRTASPPPAMSADASRRARPPPLRLRRRRRRRGTLTDPPPVCFGCFFPVGLRLPLAAAAGVGVATSRPPLWMLEAAAAAAAACCECRVSPRQRLRMSCRRSTAPPLNALKKLLLLLLVGGGPGAQQASNVIDCDRMAAIFSFQRYNRRLTVGIGDLTKSMRAKRQDGCKRCLAVACRGCCCPSHNAGRHSSTVFVHDHPVHGNVRMGIKSEFCDNARDRTSNSTGTTARIDSNFTCTPSRRQAFEAEVRGPSSAAKPEFHLSEPPSRKRALHHRCTSQAISYDKRLLPTSGAAPPALPASSVGPLHLRAGLSGWLHSLEHGAHRRPCTIRAPGEQVEAFADAIAGLPAGGTRHVRWADGVRLRPDRSHASEAGAHAREGQYSLGLVTRPVMSQTTKTASCVPDGLQGFKQWKFKNCRSRQKDRNYGWHPALWVEMTGLEVELESNAEPEALLKFKSAAEAWLDKAGLESTCKSKANRKRSWRNQAEPEADMEESRAEPEEELEEPKPEPEADLEEPKAESEADLEESKAELEADMEESKAEPEADLEGTQSGIGSGYGGIQSANRKARSGGTQSGIGSGYGGIQSGTGRDMEAIQAEPESGSARNPNRNRKRIWRNPNRNRKWTWNFKARPESRPEMELKPVATAPPKSIAKNWCGIGSGTSAATVGCIAALGCADIEAGNGNADASSSRLQQQQPPPLPSLSSTLSRDRRTQPGNAQGTTYLGMSLITCLCFNCLLGSVAVALSLRSHRLLLARDWRRAARLGRWAWRARRRQRGILQHGSGGGAAVHRGGRLRRQLRRSRRPPERRGFGYGQDPAMNCEGFGTGVLVRFTAKRASSEALRVYMPLYTL</sequence>
<name>A0A1I8FLX3_9PLAT</name>
<feature type="region of interest" description="Disordered" evidence="1">
    <location>
        <begin position="822"/>
        <end position="854"/>
    </location>
</feature>
<feature type="compositionally biased region" description="Basic residues" evidence="1">
    <location>
        <begin position="67"/>
        <end position="76"/>
    </location>
</feature>
<proteinExistence type="predicted"/>
<evidence type="ECO:0000313" key="2">
    <source>
        <dbReference type="Proteomes" id="UP000095280"/>
    </source>
</evidence>
<feature type="region of interest" description="Disordered" evidence="1">
    <location>
        <begin position="726"/>
        <end position="760"/>
    </location>
</feature>
<feature type="region of interest" description="Disordered" evidence="1">
    <location>
        <begin position="37"/>
        <end position="76"/>
    </location>
</feature>
<feature type="compositionally biased region" description="Basic residues" evidence="1">
    <location>
        <begin position="833"/>
        <end position="845"/>
    </location>
</feature>
<protein>
    <submittedName>
        <fullName evidence="3">GH16 domain-containing protein</fullName>
    </submittedName>
</protein>